<evidence type="ECO:0000313" key="2">
    <source>
        <dbReference type="Proteomes" id="UP000015442"/>
    </source>
</evidence>
<comment type="caution">
    <text evidence="1">The sequence shown here is derived from an EMBL/GenBank/DDBJ whole genome shotgun (WGS) entry which is preliminary data.</text>
</comment>
<proteinExistence type="predicted"/>
<protein>
    <submittedName>
        <fullName evidence="1">Uncharacterized protein</fullName>
    </submittedName>
</protein>
<sequence length="131" mass="15371">MERNSENPIFSFYYVYLLEVHFGFDGVQDATLQKIYNSLLSNPKLPDLKNLELELWEQIFAMKDPDLKKKLLSRLKDPPAGFWKWLELPDSSSNPEGSDLWVRSIQKGLEICRSKYILEKILASLYDRREG</sequence>
<accession>T0GWD9</accession>
<name>T0GWD9_9LEPT</name>
<dbReference type="AlphaFoldDB" id="T0GWD9"/>
<organism evidence="1 2">
    <name type="scientific">Leptospira noguchii serovar Panama str. CZ214</name>
    <dbReference type="NCBI Taxonomy" id="1001595"/>
    <lineage>
        <taxon>Bacteria</taxon>
        <taxon>Pseudomonadati</taxon>
        <taxon>Spirochaetota</taxon>
        <taxon>Spirochaetia</taxon>
        <taxon>Leptospirales</taxon>
        <taxon>Leptospiraceae</taxon>
        <taxon>Leptospira</taxon>
    </lineage>
</organism>
<gene>
    <name evidence="1" type="ORF">LEP1GSC059_2761</name>
</gene>
<reference evidence="1 2" key="1">
    <citation type="submission" date="2013-05" db="EMBL/GenBank/DDBJ databases">
        <authorList>
            <person name="Harkins D.M."/>
            <person name="Durkin A.S."/>
            <person name="Brinkac L.M."/>
            <person name="Haft D.H."/>
            <person name="Selengut J.D."/>
            <person name="Sanka R."/>
            <person name="DePew J."/>
            <person name="Purushe J."/>
            <person name="Hartskeerl R.A."/>
            <person name="Ahmed A."/>
            <person name="van der Linden H."/>
            <person name="Goris M.G.A."/>
            <person name="Vinetz J.M."/>
            <person name="Sutton G.G."/>
            <person name="Nierman W.C."/>
            <person name="Fouts D.E."/>
        </authorList>
    </citation>
    <scope>NUCLEOTIDE SEQUENCE [LARGE SCALE GENOMIC DNA]</scope>
    <source>
        <strain evidence="1 2">CZ214</strain>
    </source>
</reference>
<dbReference type="EMBL" id="AKWY02000021">
    <property type="protein sequence ID" value="EQA71631.1"/>
    <property type="molecule type" value="Genomic_DNA"/>
</dbReference>
<evidence type="ECO:0000313" key="1">
    <source>
        <dbReference type="EMBL" id="EQA71631.1"/>
    </source>
</evidence>
<dbReference type="Proteomes" id="UP000015442">
    <property type="component" value="Unassembled WGS sequence"/>
</dbReference>